<feature type="transmembrane region" description="Helical" evidence="1">
    <location>
        <begin position="146"/>
        <end position="164"/>
    </location>
</feature>
<dbReference type="Proteomes" id="UP000193244">
    <property type="component" value="Unassembled WGS sequence"/>
</dbReference>
<gene>
    <name evidence="2" type="ORF">SAMN06296010_1739</name>
</gene>
<feature type="transmembrane region" description="Helical" evidence="1">
    <location>
        <begin position="115"/>
        <end position="134"/>
    </location>
</feature>
<keyword evidence="1" id="KW-0472">Membrane</keyword>
<keyword evidence="1" id="KW-0812">Transmembrane</keyword>
<proteinExistence type="predicted"/>
<name>A0A1X7JRJ7_9MICO</name>
<dbReference type="STRING" id="150121.SAMN06296010_1739"/>
<dbReference type="GO" id="GO:0016740">
    <property type="term" value="F:transferase activity"/>
    <property type="evidence" value="ECO:0007669"/>
    <property type="project" value="UniProtKB-KW"/>
</dbReference>
<reference evidence="3" key="1">
    <citation type="submission" date="2017-04" db="EMBL/GenBank/DDBJ databases">
        <authorList>
            <person name="Varghese N."/>
            <person name="Submissions S."/>
        </authorList>
    </citation>
    <scope>NUCLEOTIDE SEQUENCE [LARGE SCALE GENOMIC DNA]</scope>
    <source>
        <strain evidence="3">VKM Ac-2510</strain>
    </source>
</reference>
<evidence type="ECO:0000313" key="3">
    <source>
        <dbReference type="Proteomes" id="UP000193244"/>
    </source>
</evidence>
<sequence length="278" mass="29756">MRGARIYLRERFPLALVSLMSASFAAASLGLLAPAGLTAADVWAAAILLFVMYLALLLRYRVTDEWKDFAHDSAVYPDRPVQRGVISPRTLLVIGIGAFAVELLCGLLLGGLVGFLLYLPVLAYSALTVFEFFAGSWLDRHFTLSFLLHEAIYLPLFAWVAFVLGASWSWRTVAGILACTLLLVSVELARKFSPRFDTAGAVVLDTYSAVWGRGRTLGAMVMLVVLSGGLAMTAGAGLASLAIAALSAIVIVVRPASDRWVTAVVAIHLPLQAAAMLS</sequence>
<dbReference type="EMBL" id="FXAY01000002">
    <property type="protein sequence ID" value="SMG30965.1"/>
    <property type="molecule type" value="Genomic_DNA"/>
</dbReference>
<keyword evidence="2" id="KW-0808">Transferase</keyword>
<evidence type="ECO:0000313" key="2">
    <source>
        <dbReference type="EMBL" id="SMG30965.1"/>
    </source>
</evidence>
<feature type="transmembrane region" description="Helical" evidence="1">
    <location>
        <begin position="91"/>
        <end position="109"/>
    </location>
</feature>
<keyword evidence="1" id="KW-1133">Transmembrane helix</keyword>
<keyword evidence="3" id="KW-1185">Reference proteome</keyword>
<feature type="transmembrane region" description="Helical" evidence="1">
    <location>
        <begin position="42"/>
        <end position="60"/>
    </location>
</feature>
<feature type="transmembrane region" description="Helical" evidence="1">
    <location>
        <begin position="12"/>
        <end position="36"/>
    </location>
</feature>
<evidence type="ECO:0000256" key="1">
    <source>
        <dbReference type="SAM" id="Phobius"/>
    </source>
</evidence>
<dbReference type="AlphaFoldDB" id="A0A1X7JRJ7"/>
<organism evidence="2 3">
    <name type="scientific">Agreia pratensis</name>
    <dbReference type="NCBI Taxonomy" id="150121"/>
    <lineage>
        <taxon>Bacteria</taxon>
        <taxon>Bacillati</taxon>
        <taxon>Actinomycetota</taxon>
        <taxon>Actinomycetes</taxon>
        <taxon>Micrococcales</taxon>
        <taxon>Microbacteriaceae</taxon>
        <taxon>Agreia</taxon>
    </lineage>
</organism>
<feature type="transmembrane region" description="Helical" evidence="1">
    <location>
        <begin position="220"/>
        <end position="253"/>
    </location>
</feature>
<protein>
    <submittedName>
        <fullName evidence="2">4-hydroxybenzoate polyprenyltransferase</fullName>
    </submittedName>
</protein>
<accession>A0A1X7JRJ7</accession>